<evidence type="ECO:0000313" key="1">
    <source>
        <dbReference type="EMBL" id="KAG0670647.1"/>
    </source>
</evidence>
<keyword evidence="2" id="KW-1185">Reference proteome</keyword>
<name>A0A9P7BCV4_MAUEX</name>
<accession>A0A9P7BCV4</accession>
<dbReference type="SUPFAM" id="SSF82199">
    <property type="entry name" value="SET domain"/>
    <property type="match status" value="1"/>
</dbReference>
<dbReference type="Proteomes" id="UP000750334">
    <property type="component" value="Unassembled WGS sequence"/>
</dbReference>
<organism evidence="1 2">
    <name type="scientific">Maudiozyma exigua</name>
    <name type="common">Yeast</name>
    <name type="synonym">Kazachstania exigua</name>
    <dbReference type="NCBI Taxonomy" id="34358"/>
    <lineage>
        <taxon>Eukaryota</taxon>
        <taxon>Fungi</taxon>
        <taxon>Dikarya</taxon>
        <taxon>Ascomycota</taxon>
        <taxon>Saccharomycotina</taxon>
        <taxon>Saccharomycetes</taxon>
        <taxon>Saccharomycetales</taxon>
        <taxon>Saccharomycetaceae</taxon>
        <taxon>Maudiozyma</taxon>
    </lineage>
</organism>
<gene>
    <name evidence="1" type="ORF">C6P45_002023</name>
</gene>
<reference evidence="1 2" key="1">
    <citation type="submission" date="2020-11" db="EMBL/GenBank/DDBJ databases">
        <title>Kefir isolates.</title>
        <authorList>
            <person name="Marcisauskas S."/>
            <person name="Kim Y."/>
            <person name="Blasche S."/>
        </authorList>
    </citation>
    <scope>NUCLEOTIDE SEQUENCE [LARGE SCALE GENOMIC DNA]</scope>
    <source>
        <strain evidence="1 2">OG2</strain>
    </source>
</reference>
<proteinExistence type="predicted"/>
<protein>
    <submittedName>
        <fullName evidence="1">Uncharacterized protein</fullName>
    </submittedName>
</protein>
<dbReference type="Gene3D" id="3.90.1410.10">
    <property type="entry name" value="set domain protein methyltransferase, domain 1"/>
    <property type="match status" value="1"/>
</dbReference>
<comment type="caution">
    <text evidence="1">The sequence shown here is derived from an EMBL/GenBank/DDBJ whole genome shotgun (WGS) entry which is preliminary data.</text>
</comment>
<dbReference type="InterPro" id="IPR046341">
    <property type="entry name" value="SET_dom_sf"/>
</dbReference>
<evidence type="ECO:0000313" key="2">
    <source>
        <dbReference type="Proteomes" id="UP000750334"/>
    </source>
</evidence>
<sequence length="109" mass="12679">MNNETTKLINWLQQSRDFYLSDKIEVRDIENAGKGIVLTQGQIKNNEILISIPSSYQINFNTVLYHISKFNKDICSPNITIDHETEELPILVDDPKIYIIQCISERHNM</sequence>
<dbReference type="AlphaFoldDB" id="A0A9P7BCV4"/>
<dbReference type="EMBL" id="PUHR01000020">
    <property type="protein sequence ID" value="KAG0670647.1"/>
    <property type="molecule type" value="Genomic_DNA"/>
</dbReference>